<dbReference type="Proteomes" id="UP000019146">
    <property type="component" value="Plasmid unnamed"/>
</dbReference>
<dbReference type="PANTHER" id="PTHR48105">
    <property type="entry name" value="THIOREDOXIN REDUCTASE 1-RELATED-RELATED"/>
    <property type="match status" value="1"/>
</dbReference>
<evidence type="ECO:0000256" key="2">
    <source>
        <dbReference type="ARBA" id="ARBA00023002"/>
    </source>
</evidence>
<evidence type="ECO:0000313" key="5">
    <source>
        <dbReference type="Proteomes" id="UP000019146"/>
    </source>
</evidence>
<dbReference type="SUPFAM" id="SSF51905">
    <property type="entry name" value="FAD/NAD(P)-binding domain"/>
    <property type="match status" value="1"/>
</dbReference>
<dbReference type="PRINTS" id="PR00469">
    <property type="entry name" value="PNDRDTASEII"/>
</dbReference>
<gene>
    <name evidence="4" type="ORF">K788_0001328</name>
</gene>
<dbReference type="InterPro" id="IPR036188">
    <property type="entry name" value="FAD/NAD-bd_sf"/>
</dbReference>
<dbReference type="CDD" id="cd00038">
    <property type="entry name" value="CAP_ED"/>
    <property type="match status" value="1"/>
</dbReference>
<name>A0A0P0RN26_9BURK</name>
<dbReference type="EC" id="1.8.1.9" evidence="4"/>
<dbReference type="InterPro" id="IPR050097">
    <property type="entry name" value="Ferredoxin-NADP_redctase_2"/>
</dbReference>
<dbReference type="InterPro" id="IPR014710">
    <property type="entry name" value="RmlC-like_jellyroll"/>
</dbReference>
<keyword evidence="2 4" id="KW-0560">Oxidoreductase</keyword>
<protein>
    <submittedName>
        <fullName evidence="4">Thioredoxin reductase</fullName>
        <ecNumber evidence="4">1.8.1.9</ecNumber>
    </submittedName>
</protein>
<feature type="domain" description="Cyclic nucleotide-binding" evidence="3">
    <location>
        <begin position="64"/>
        <end position="184"/>
    </location>
</feature>
<dbReference type="InterPro" id="IPR023753">
    <property type="entry name" value="FAD/NAD-binding_dom"/>
</dbReference>
<dbReference type="InterPro" id="IPR018490">
    <property type="entry name" value="cNMP-bd_dom_sf"/>
</dbReference>
<dbReference type="Gene3D" id="3.50.50.60">
    <property type="entry name" value="FAD/NAD(P)-binding domain"/>
    <property type="match status" value="2"/>
</dbReference>
<keyword evidence="1" id="KW-0285">Flavoprotein</keyword>
<dbReference type="Pfam" id="PF07992">
    <property type="entry name" value="Pyr_redox_2"/>
    <property type="match status" value="1"/>
</dbReference>
<organism evidence="4 5">
    <name type="scientific">Paraburkholderia caribensis MBA4</name>
    <dbReference type="NCBI Taxonomy" id="1323664"/>
    <lineage>
        <taxon>Bacteria</taxon>
        <taxon>Pseudomonadati</taxon>
        <taxon>Pseudomonadota</taxon>
        <taxon>Betaproteobacteria</taxon>
        <taxon>Burkholderiales</taxon>
        <taxon>Burkholderiaceae</taxon>
        <taxon>Paraburkholderia</taxon>
    </lineage>
</organism>
<sequence>MEPGAMGKLKFSIGPALLRRVMRTVTRRQRDKAASADLHSATRESSAIEAEAAFSPLSGRYHDMMPKLSDEEIERIRPFSVHTTWTTGEVIFAMGKPGPGLVVILGGRAREIRRDAVGRVHHAFEHRANNFLGEVSQLCGHPCLGDGIATDDTEGLVVPADRLRNLLVTEVELGEKIIRAFILRRVEMIEHGSGPVLIGDREDTQLIALQRFLRRNSYPFTVIDSRTASETPALATRISASAADFPIVACPDGTILHAPDECQIATRLGWIRQFEPDNVYDVVIVGAGPAGLASAVYAASEGLSVAVFDSQGPGGQASASARIENYLGFPNGVTGQSLTSCAFVQAQKFGVHISVPTRVKALRCDRTMLEIDVDNGCPVKSHTVIISSGAAYREPVIDGLDRLIGRGVFFGSSPVEANLCRDQEVVVVGGGNSAGQGVVYLASHARHVHLLIRGRELESSMSRYLIDRIAQLPNVTLHTATAIESLTGDERGLTQVTSKGPNGDIAFDVKHLFLFTGAQPNTHWLQNCRVKTDEKGFILTGAAARESGDDHDRTLETSVPGVFAIGDVRSGSIKRVAAAVGDGAAVVAQIHSIIHSRRQMAAVSKALH</sequence>
<dbReference type="SUPFAM" id="SSF51206">
    <property type="entry name" value="cAMP-binding domain-like"/>
    <property type="match status" value="1"/>
</dbReference>
<evidence type="ECO:0000313" key="4">
    <source>
        <dbReference type="EMBL" id="ALL70331.1"/>
    </source>
</evidence>
<dbReference type="PRINTS" id="PR00368">
    <property type="entry name" value="FADPNR"/>
</dbReference>
<proteinExistence type="predicted"/>
<dbReference type="EMBL" id="CP012748">
    <property type="protein sequence ID" value="ALL70331.1"/>
    <property type="molecule type" value="Genomic_DNA"/>
</dbReference>
<dbReference type="InterPro" id="IPR000595">
    <property type="entry name" value="cNMP-bd_dom"/>
</dbReference>
<dbReference type="KEGG" id="bcai:K788_0001328"/>
<accession>A0A0P0RN26</accession>
<dbReference type="Gene3D" id="2.60.120.10">
    <property type="entry name" value="Jelly Rolls"/>
    <property type="match status" value="1"/>
</dbReference>
<keyword evidence="4" id="KW-0614">Plasmid</keyword>
<dbReference type="AlphaFoldDB" id="A0A0P0RN26"/>
<evidence type="ECO:0000259" key="3">
    <source>
        <dbReference type="PROSITE" id="PS50042"/>
    </source>
</evidence>
<dbReference type="GO" id="GO:0004791">
    <property type="term" value="F:thioredoxin-disulfide reductase (NADPH) activity"/>
    <property type="evidence" value="ECO:0007669"/>
    <property type="project" value="UniProtKB-EC"/>
</dbReference>
<reference evidence="4 5" key="1">
    <citation type="journal article" date="2014" name="Genome Announc.">
        <title>Draft Genome Sequence of the Haloacid-Degrading Burkholderia caribensis Strain MBA4.</title>
        <authorList>
            <person name="Pan Y."/>
            <person name="Kong K.F."/>
            <person name="Tsang J.S."/>
        </authorList>
    </citation>
    <scope>NUCLEOTIDE SEQUENCE [LARGE SCALE GENOMIC DNA]</scope>
    <source>
        <strain evidence="4 5">MBA4</strain>
        <plasmid evidence="5">Plasmid</plasmid>
    </source>
</reference>
<evidence type="ECO:0000256" key="1">
    <source>
        <dbReference type="ARBA" id="ARBA00022630"/>
    </source>
</evidence>
<dbReference type="Pfam" id="PF00027">
    <property type="entry name" value="cNMP_binding"/>
    <property type="match status" value="1"/>
</dbReference>
<dbReference type="PROSITE" id="PS50042">
    <property type="entry name" value="CNMP_BINDING_3"/>
    <property type="match status" value="1"/>
</dbReference>
<geneLocation type="plasmid" evidence="5"/>